<keyword evidence="3" id="KW-1185">Reference proteome</keyword>
<dbReference type="Proteomes" id="UP000708208">
    <property type="component" value="Unassembled WGS sequence"/>
</dbReference>
<proteinExistence type="predicted"/>
<feature type="region of interest" description="Disordered" evidence="1">
    <location>
        <begin position="47"/>
        <end position="71"/>
    </location>
</feature>
<accession>A0A8J2J735</accession>
<organism evidence="2 3">
    <name type="scientific">Allacma fusca</name>
    <dbReference type="NCBI Taxonomy" id="39272"/>
    <lineage>
        <taxon>Eukaryota</taxon>
        <taxon>Metazoa</taxon>
        <taxon>Ecdysozoa</taxon>
        <taxon>Arthropoda</taxon>
        <taxon>Hexapoda</taxon>
        <taxon>Collembola</taxon>
        <taxon>Symphypleona</taxon>
        <taxon>Sminthuridae</taxon>
        <taxon>Allacma</taxon>
    </lineage>
</organism>
<comment type="caution">
    <text evidence="2">The sequence shown here is derived from an EMBL/GenBank/DDBJ whole genome shotgun (WGS) entry which is preliminary data.</text>
</comment>
<evidence type="ECO:0000313" key="3">
    <source>
        <dbReference type="Proteomes" id="UP000708208"/>
    </source>
</evidence>
<evidence type="ECO:0000256" key="1">
    <source>
        <dbReference type="SAM" id="MobiDB-lite"/>
    </source>
</evidence>
<sequence>MTLLTCMLKLLANPNSLPKSTWKVHGIRLVGTYKTLRSAREAEEIALHTSTVEVDSDDEDPSEGRARNRRKNNKKINAEDCENEELSDEALPVTISAPLPNVGLFEAPNHTGSISANPPTSPIPCTEDHPGPAYIVLDNNLTGCQFDFHQIPSPASNWTSEEQDINLVLDGNTAGYQLELQQLTNIARGSNLDANDYTEQQPPIQTGS</sequence>
<evidence type="ECO:0000313" key="2">
    <source>
        <dbReference type="EMBL" id="CAG7683952.1"/>
    </source>
</evidence>
<name>A0A8J2J735_9HEXA</name>
<feature type="non-terminal residue" evidence="2">
    <location>
        <position position="1"/>
    </location>
</feature>
<protein>
    <submittedName>
        <fullName evidence="2">Uncharacterized protein</fullName>
    </submittedName>
</protein>
<reference evidence="2" key="1">
    <citation type="submission" date="2021-06" db="EMBL/GenBank/DDBJ databases">
        <authorList>
            <person name="Hodson N. C."/>
            <person name="Mongue J. A."/>
            <person name="Jaron S. K."/>
        </authorList>
    </citation>
    <scope>NUCLEOTIDE SEQUENCE</scope>
</reference>
<gene>
    <name evidence="2" type="ORF">AFUS01_LOCUS2991</name>
</gene>
<dbReference type="AlphaFoldDB" id="A0A8J2J735"/>
<dbReference type="EMBL" id="CAJVCH010017604">
    <property type="protein sequence ID" value="CAG7683952.1"/>
    <property type="molecule type" value="Genomic_DNA"/>
</dbReference>